<dbReference type="AlphaFoldDB" id="A0A952KLV8"/>
<sequence>MGERLISVLVFLSALGSGLVGGIFFAFSTFVMGALARLPASQGIAAMQSINIVVINPLFMAAFMGTAVLCIIVAAGALFGWAGPHPSLVVAGAVLYIVGNIVVTMIGNVPLNNALAAVDPASAEGAATWARYVPDWGVWNHVRTATGLAAAACFILAWRWPAAA</sequence>
<keyword evidence="1" id="KW-0812">Transmembrane</keyword>
<keyword evidence="1" id="KW-1133">Transmembrane helix</keyword>
<dbReference type="InterPro" id="IPR013901">
    <property type="entry name" value="Anthrone_oxy"/>
</dbReference>
<evidence type="ECO:0000313" key="3">
    <source>
        <dbReference type="Proteomes" id="UP000700706"/>
    </source>
</evidence>
<organism evidence="2 3">
    <name type="scientific">Inquilinus limosus</name>
    <dbReference type="NCBI Taxonomy" id="171674"/>
    <lineage>
        <taxon>Bacteria</taxon>
        <taxon>Pseudomonadati</taxon>
        <taxon>Pseudomonadota</taxon>
        <taxon>Alphaproteobacteria</taxon>
        <taxon>Rhodospirillales</taxon>
        <taxon>Rhodospirillaceae</taxon>
        <taxon>Inquilinus</taxon>
    </lineage>
</organism>
<evidence type="ECO:0000256" key="1">
    <source>
        <dbReference type="SAM" id="Phobius"/>
    </source>
</evidence>
<name>A0A952KLV8_9PROT</name>
<gene>
    <name evidence="2" type="ORF">JF625_18100</name>
</gene>
<dbReference type="EMBL" id="JAEKLZ010000249">
    <property type="protein sequence ID" value="MBW8727044.1"/>
    <property type="molecule type" value="Genomic_DNA"/>
</dbReference>
<dbReference type="Pfam" id="PF08592">
    <property type="entry name" value="Anthrone_oxy"/>
    <property type="match status" value="1"/>
</dbReference>
<dbReference type="Proteomes" id="UP000700706">
    <property type="component" value="Unassembled WGS sequence"/>
</dbReference>
<evidence type="ECO:0000313" key="2">
    <source>
        <dbReference type="EMBL" id="MBW8727044.1"/>
    </source>
</evidence>
<accession>A0A952KLV8</accession>
<reference evidence="2" key="1">
    <citation type="submission" date="2020-06" db="EMBL/GenBank/DDBJ databases">
        <title>Stable isotope informed genome-resolved metagenomics uncovers potential trophic interactions in rhizosphere soil.</title>
        <authorList>
            <person name="Starr E.P."/>
            <person name="Shi S."/>
            <person name="Blazewicz S.J."/>
            <person name="Koch B.J."/>
            <person name="Probst A.J."/>
            <person name="Hungate B.A."/>
            <person name="Pett-Ridge J."/>
            <person name="Firestone M.K."/>
            <person name="Banfield J.F."/>
        </authorList>
    </citation>
    <scope>NUCLEOTIDE SEQUENCE</scope>
    <source>
        <strain evidence="2">YM_69_17</strain>
    </source>
</reference>
<feature type="transmembrane region" description="Helical" evidence="1">
    <location>
        <begin position="57"/>
        <end position="82"/>
    </location>
</feature>
<feature type="transmembrane region" description="Helical" evidence="1">
    <location>
        <begin position="88"/>
        <end position="106"/>
    </location>
</feature>
<proteinExistence type="predicted"/>
<keyword evidence="1" id="KW-0472">Membrane</keyword>
<protein>
    <submittedName>
        <fullName evidence="2">DUF1772 domain-containing protein</fullName>
    </submittedName>
</protein>
<feature type="transmembrane region" description="Helical" evidence="1">
    <location>
        <begin position="6"/>
        <end position="36"/>
    </location>
</feature>
<comment type="caution">
    <text evidence="2">The sequence shown here is derived from an EMBL/GenBank/DDBJ whole genome shotgun (WGS) entry which is preliminary data.</text>
</comment>